<dbReference type="InterPro" id="IPR003599">
    <property type="entry name" value="Ig_sub"/>
</dbReference>
<dbReference type="InterPro" id="IPR007110">
    <property type="entry name" value="Ig-like_dom"/>
</dbReference>
<sequence length="201" mass="22251">MVSKEGLRTVNSTQGQPSSISCEITGDEPQIQWFKNDVALVPTTNVEFNEDKTIMNILSTRLKDEGEYKCVATNSAGKATQLIHLFVGVPPRITEGVRENLCEAVGVPNPTITWWKDDEMLTNTALDDSRNTHRKSNWAGSAHKDFDLVVITSPTIQPEKLNITAELRKTVILPCDAIGIPEPVITWVKAPNVQIEPNESE</sequence>
<dbReference type="CDD" id="cd00096">
    <property type="entry name" value="Ig"/>
    <property type="match status" value="1"/>
</dbReference>
<dbReference type="GO" id="GO:0050808">
    <property type="term" value="P:synapse organization"/>
    <property type="evidence" value="ECO:0007669"/>
    <property type="project" value="TreeGrafter"/>
</dbReference>
<dbReference type="GO" id="GO:0008046">
    <property type="term" value="F:axon guidance receptor activity"/>
    <property type="evidence" value="ECO:0007669"/>
    <property type="project" value="TreeGrafter"/>
</dbReference>
<proteinExistence type="predicted"/>
<dbReference type="SMART" id="SM00409">
    <property type="entry name" value="IG"/>
    <property type="match status" value="1"/>
</dbReference>
<evidence type="ECO:0000256" key="3">
    <source>
        <dbReference type="ARBA" id="ARBA00023319"/>
    </source>
</evidence>
<dbReference type="GO" id="GO:0007156">
    <property type="term" value="P:homophilic cell adhesion via plasma membrane adhesion molecules"/>
    <property type="evidence" value="ECO:0007669"/>
    <property type="project" value="TreeGrafter"/>
</dbReference>
<dbReference type="PANTHER" id="PTHR45080">
    <property type="entry name" value="CONTACTIN 5"/>
    <property type="match status" value="1"/>
</dbReference>
<dbReference type="Pfam" id="PF07679">
    <property type="entry name" value="I-set"/>
    <property type="match status" value="1"/>
</dbReference>
<evidence type="ECO:0000256" key="2">
    <source>
        <dbReference type="ARBA" id="ARBA00023157"/>
    </source>
</evidence>
<accession>A0AAD5QKR2</accession>
<evidence type="ECO:0000256" key="1">
    <source>
        <dbReference type="ARBA" id="ARBA00022729"/>
    </source>
</evidence>
<dbReference type="SMART" id="SM00408">
    <property type="entry name" value="IGc2"/>
    <property type="match status" value="1"/>
</dbReference>
<dbReference type="InterPro" id="IPR050958">
    <property type="entry name" value="Cell_Adh-Cytoskel_Orgn"/>
</dbReference>
<dbReference type="InterPro" id="IPR036179">
    <property type="entry name" value="Ig-like_dom_sf"/>
</dbReference>
<feature type="region of interest" description="Disordered" evidence="4">
    <location>
        <begin position="1"/>
        <end position="20"/>
    </location>
</feature>
<keyword evidence="2" id="KW-1015">Disulfide bond</keyword>
<dbReference type="FunFam" id="2.60.40.10:FF:000107">
    <property type="entry name" value="Myosin, light chain kinase a"/>
    <property type="match status" value="1"/>
</dbReference>
<dbReference type="EMBL" id="JAHQIW010001369">
    <property type="protein sequence ID" value="KAJ1352360.1"/>
    <property type="molecule type" value="Genomic_DNA"/>
</dbReference>
<dbReference type="SUPFAM" id="SSF48726">
    <property type="entry name" value="Immunoglobulin"/>
    <property type="match status" value="3"/>
</dbReference>
<keyword evidence="3" id="KW-0393">Immunoglobulin domain</keyword>
<evidence type="ECO:0000259" key="5">
    <source>
        <dbReference type="PROSITE" id="PS50835"/>
    </source>
</evidence>
<dbReference type="InterPro" id="IPR013098">
    <property type="entry name" value="Ig_I-set"/>
</dbReference>
<dbReference type="Proteomes" id="UP001196413">
    <property type="component" value="Unassembled WGS sequence"/>
</dbReference>
<feature type="compositionally biased region" description="Polar residues" evidence="4">
    <location>
        <begin position="9"/>
        <end position="20"/>
    </location>
</feature>
<keyword evidence="1" id="KW-0732">Signal</keyword>
<gene>
    <name evidence="6" type="ORF">KIN20_008683</name>
</gene>
<dbReference type="InterPro" id="IPR013783">
    <property type="entry name" value="Ig-like_fold"/>
</dbReference>
<dbReference type="PROSITE" id="PS50835">
    <property type="entry name" value="IG_LIKE"/>
    <property type="match status" value="2"/>
</dbReference>
<evidence type="ECO:0000313" key="7">
    <source>
        <dbReference type="Proteomes" id="UP001196413"/>
    </source>
</evidence>
<keyword evidence="7" id="KW-1185">Reference proteome</keyword>
<dbReference type="InterPro" id="IPR003598">
    <property type="entry name" value="Ig_sub2"/>
</dbReference>
<dbReference type="GO" id="GO:0043025">
    <property type="term" value="C:neuronal cell body"/>
    <property type="evidence" value="ECO:0007669"/>
    <property type="project" value="TreeGrafter"/>
</dbReference>
<comment type="caution">
    <text evidence="6">The sequence shown here is derived from an EMBL/GenBank/DDBJ whole genome shotgun (WGS) entry which is preliminary data.</text>
</comment>
<dbReference type="PANTHER" id="PTHR45080:SF8">
    <property type="entry name" value="IG-LIKE DOMAIN-CONTAINING PROTEIN"/>
    <property type="match status" value="1"/>
</dbReference>
<feature type="domain" description="Ig-like" evidence="5">
    <location>
        <begin position="1"/>
        <end position="84"/>
    </location>
</feature>
<dbReference type="GO" id="GO:0030424">
    <property type="term" value="C:axon"/>
    <property type="evidence" value="ECO:0007669"/>
    <property type="project" value="TreeGrafter"/>
</dbReference>
<organism evidence="6 7">
    <name type="scientific">Parelaphostrongylus tenuis</name>
    <name type="common">Meningeal worm</name>
    <dbReference type="NCBI Taxonomy" id="148309"/>
    <lineage>
        <taxon>Eukaryota</taxon>
        <taxon>Metazoa</taxon>
        <taxon>Ecdysozoa</taxon>
        <taxon>Nematoda</taxon>
        <taxon>Chromadorea</taxon>
        <taxon>Rhabditida</taxon>
        <taxon>Rhabditina</taxon>
        <taxon>Rhabditomorpha</taxon>
        <taxon>Strongyloidea</taxon>
        <taxon>Metastrongylidae</taxon>
        <taxon>Parelaphostrongylus</taxon>
    </lineage>
</organism>
<dbReference type="GO" id="GO:0005886">
    <property type="term" value="C:plasma membrane"/>
    <property type="evidence" value="ECO:0007669"/>
    <property type="project" value="TreeGrafter"/>
</dbReference>
<evidence type="ECO:0000256" key="4">
    <source>
        <dbReference type="SAM" id="MobiDB-lite"/>
    </source>
</evidence>
<dbReference type="Gene3D" id="2.60.40.10">
    <property type="entry name" value="Immunoglobulins"/>
    <property type="match status" value="3"/>
</dbReference>
<dbReference type="PROSITE" id="PS51257">
    <property type="entry name" value="PROKAR_LIPOPROTEIN"/>
    <property type="match status" value="1"/>
</dbReference>
<dbReference type="AlphaFoldDB" id="A0AAD5QKR2"/>
<feature type="domain" description="Ig-like" evidence="5">
    <location>
        <begin position="154"/>
        <end position="201"/>
    </location>
</feature>
<evidence type="ECO:0000313" key="6">
    <source>
        <dbReference type="EMBL" id="KAJ1352360.1"/>
    </source>
</evidence>
<name>A0AAD5QKR2_PARTN</name>
<reference evidence="6" key="1">
    <citation type="submission" date="2021-06" db="EMBL/GenBank/DDBJ databases">
        <title>Parelaphostrongylus tenuis whole genome reference sequence.</title>
        <authorList>
            <person name="Garwood T.J."/>
            <person name="Larsen P.A."/>
            <person name="Fountain-Jones N.M."/>
            <person name="Garbe J.R."/>
            <person name="Macchietto M.G."/>
            <person name="Kania S.A."/>
            <person name="Gerhold R.W."/>
            <person name="Richards J.E."/>
            <person name="Wolf T.M."/>
        </authorList>
    </citation>
    <scope>NUCLEOTIDE SEQUENCE</scope>
    <source>
        <strain evidence="6">MNPRO001-30</strain>
        <tissue evidence="6">Meninges</tissue>
    </source>
</reference>
<protein>
    <recommendedName>
        <fullName evidence="5">Ig-like domain-containing protein</fullName>
    </recommendedName>
</protein>